<feature type="transmembrane region" description="Helical" evidence="6">
    <location>
        <begin position="12"/>
        <end position="31"/>
    </location>
</feature>
<evidence type="ECO:0000313" key="7">
    <source>
        <dbReference type="EMBL" id="TDR31706.1"/>
    </source>
</evidence>
<evidence type="ECO:0000256" key="6">
    <source>
        <dbReference type="SAM" id="Phobius"/>
    </source>
</evidence>
<sequence length="371" mass="41676">MFSLVHRTFYKELLLSILGVLLGFCLLFFTIDALNEVRNLGEADFDIQVLLTVCTLNQPAYIYQLLPICTLIGTVLALSNMAARSELVVWRASGLSLRRLTRIVTGVGVFLAVVLWVVGDMGIALASRTANEIKKEALHEKGFFKDNGGFWSKQNLSDGGFRMINIQSIKNVNHLQDVRLFDLNAQFVLQRIIEAKRALPDEKSGVWQLMDVRLINVSNDIQGQVMLRNERLLDSLKVDLAENNIDVIRNYGQNTINMSIPQLNERINTLKATGQSVRPFEVAYWQKVFYPLSVIVMILLALPFAFMQTRKGGVGVRVVTGIMLGLLFFIMTAASQYIGPLVTWSPIALAVVPSVFFLAVAFLWTRYVTRV</sequence>
<organism evidence="7 8">
    <name type="scientific">Hydromonas duriensis</name>
    <dbReference type="NCBI Taxonomy" id="1527608"/>
    <lineage>
        <taxon>Bacteria</taxon>
        <taxon>Pseudomonadati</taxon>
        <taxon>Pseudomonadota</taxon>
        <taxon>Betaproteobacteria</taxon>
        <taxon>Burkholderiales</taxon>
        <taxon>Burkholderiaceae</taxon>
        <taxon>Hydromonas</taxon>
    </lineage>
</organism>
<dbReference type="RefSeq" id="WP_133619796.1">
    <property type="nucleotide sequence ID" value="NZ_SNZE01000008.1"/>
</dbReference>
<dbReference type="GO" id="GO:0055085">
    <property type="term" value="P:transmembrane transport"/>
    <property type="evidence" value="ECO:0007669"/>
    <property type="project" value="InterPro"/>
</dbReference>
<keyword evidence="5 6" id="KW-0472">Membrane</keyword>
<reference evidence="7 8" key="1">
    <citation type="submission" date="2019-03" db="EMBL/GenBank/DDBJ databases">
        <title>Genomic Encyclopedia of Type Strains, Phase IV (KMG-IV): sequencing the most valuable type-strain genomes for metagenomic binning, comparative biology and taxonomic classification.</title>
        <authorList>
            <person name="Goeker M."/>
        </authorList>
    </citation>
    <scope>NUCLEOTIDE SEQUENCE [LARGE SCALE GENOMIC DNA]</scope>
    <source>
        <strain evidence="7 8">DSM 102852</strain>
    </source>
</reference>
<dbReference type="OrthoDB" id="9776227at2"/>
<evidence type="ECO:0000256" key="5">
    <source>
        <dbReference type="ARBA" id="ARBA00023136"/>
    </source>
</evidence>
<dbReference type="Pfam" id="PF03739">
    <property type="entry name" value="LptF_LptG"/>
    <property type="match status" value="1"/>
</dbReference>
<dbReference type="Proteomes" id="UP000294480">
    <property type="component" value="Unassembled WGS sequence"/>
</dbReference>
<dbReference type="GO" id="GO:0043190">
    <property type="term" value="C:ATP-binding cassette (ABC) transporter complex"/>
    <property type="evidence" value="ECO:0007669"/>
    <property type="project" value="InterPro"/>
</dbReference>
<proteinExistence type="predicted"/>
<feature type="transmembrane region" description="Helical" evidence="6">
    <location>
        <begin position="100"/>
        <end position="119"/>
    </location>
</feature>
<comment type="caution">
    <text evidence="7">The sequence shown here is derived from an EMBL/GenBank/DDBJ whole genome shotgun (WGS) entry which is preliminary data.</text>
</comment>
<feature type="transmembrane region" description="Helical" evidence="6">
    <location>
        <begin position="344"/>
        <end position="365"/>
    </location>
</feature>
<feature type="transmembrane region" description="Helical" evidence="6">
    <location>
        <begin position="318"/>
        <end position="338"/>
    </location>
</feature>
<dbReference type="GO" id="GO:0015920">
    <property type="term" value="P:lipopolysaccharide transport"/>
    <property type="evidence" value="ECO:0007669"/>
    <property type="project" value="TreeGrafter"/>
</dbReference>
<protein>
    <submittedName>
        <fullName evidence="7">Lipopolysaccharide export system permease protein</fullName>
    </submittedName>
</protein>
<dbReference type="AlphaFoldDB" id="A0A4R6Y8I0"/>
<gene>
    <name evidence="7" type="ORF">DFR44_10889</name>
</gene>
<feature type="transmembrane region" description="Helical" evidence="6">
    <location>
        <begin position="288"/>
        <end position="306"/>
    </location>
</feature>
<feature type="transmembrane region" description="Helical" evidence="6">
    <location>
        <begin position="60"/>
        <end position="79"/>
    </location>
</feature>
<keyword evidence="3 6" id="KW-0812">Transmembrane</keyword>
<dbReference type="InterPro" id="IPR005495">
    <property type="entry name" value="LptG/LptF_permease"/>
</dbReference>
<evidence type="ECO:0000256" key="4">
    <source>
        <dbReference type="ARBA" id="ARBA00022989"/>
    </source>
</evidence>
<keyword evidence="4 6" id="KW-1133">Transmembrane helix</keyword>
<name>A0A4R6Y8I0_9BURK</name>
<dbReference type="PANTHER" id="PTHR33529">
    <property type="entry name" value="SLR0882 PROTEIN-RELATED"/>
    <property type="match status" value="1"/>
</dbReference>
<dbReference type="NCBIfam" id="TIGR04408">
    <property type="entry name" value="LptG_lptG"/>
    <property type="match status" value="1"/>
</dbReference>
<dbReference type="EMBL" id="SNZE01000008">
    <property type="protein sequence ID" value="TDR31706.1"/>
    <property type="molecule type" value="Genomic_DNA"/>
</dbReference>
<evidence type="ECO:0000256" key="3">
    <source>
        <dbReference type="ARBA" id="ARBA00022692"/>
    </source>
</evidence>
<evidence type="ECO:0000313" key="8">
    <source>
        <dbReference type="Proteomes" id="UP000294480"/>
    </source>
</evidence>
<evidence type="ECO:0000256" key="2">
    <source>
        <dbReference type="ARBA" id="ARBA00022475"/>
    </source>
</evidence>
<dbReference type="PANTHER" id="PTHR33529:SF2">
    <property type="entry name" value="LIPOPOLYSACCHARIDE EXPORT SYSTEM PERMEASE PROTEIN LPTG"/>
    <property type="match status" value="1"/>
</dbReference>
<comment type="subcellular location">
    <subcellularLocation>
        <location evidence="1">Cell membrane</location>
        <topology evidence="1">Multi-pass membrane protein</topology>
    </subcellularLocation>
</comment>
<dbReference type="InterPro" id="IPR030923">
    <property type="entry name" value="LptG"/>
</dbReference>
<keyword evidence="8" id="KW-1185">Reference proteome</keyword>
<evidence type="ECO:0000256" key="1">
    <source>
        <dbReference type="ARBA" id="ARBA00004651"/>
    </source>
</evidence>
<keyword evidence="2" id="KW-1003">Cell membrane</keyword>
<accession>A0A4R6Y8I0</accession>